<accession>B7ZXH4</accession>
<organism evidence="4">
    <name type="scientific">Zea mays</name>
    <name type="common">Maize</name>
    <dbReference type="NCBI Taxonomy" id="4577"/>
    <lineage>
        <taxon>Eukaryota</taxon>
        <taxon>Viridiplantae</taxon>
        <taxon>Streptophyta</taxon>
        <taxon>Embryophyta</taxon>
        <taxon>Tracheophyta</taxon>
        <taxon>Spermatophyta</taxon>
        <taxon>Magnoliopsida</taxon>
        <taxon>Liliopsida</taxon>
        <taxon>Poales</taxon>
        <taxon>Poaceae</taxon>
        <taxon>PACMAD clade</taxon>
        <taxon>Panicoideae</taxon>
        <taxon>Andropogonodae</taxon>
        <taxon>Andropogoneae</taxon>
        <taxon>Tripsacinae</taxon>
        <taxon>Zea</taxon>
    </lineage>
</organism>
<dbReference type="Pfam" id="PF13968">
    <property type="entry name" value="DUF4220"/>
    <property type="match status" value="1"/>
</dbReference>
<feature type="transmembrane region" description="Helical" evidence="2">
    <location>
        <begin position="258"/>
        <end position="279"/>
    </location>
</feature>
<keyword evidence="2" id="KW-0472">Membrane</keyword>
<protein>
    <recommendedName>
        <fullName evidence="3">DUF4220 domain-containing protein</fullName>
    </recommendedName>
</protein>
<evidence type="ECO:0000259" key="3">
    <source>
        <dbReference type="Pfam" id="PF13968"/>
    </source>
</evidence>
<feature type="region of interest" description="Disordered" evidence="1">
    <location>
        <begin position="692"/>
        <end position="713"/>
    </location>
</feature>
<feature type="compositionally biased region" description="Polar residues" evidence="1">
    <location>
        <begin position="692"/>
        <end position="702"/>
    </location>
</feature>
<keyword evidence="2" id="KW-0812">Transmembrane</keyword>
<feature type="transmembrane region" description="Helical" evidence="2">
    <location>
        <begin position="291"/>
        <end position="312"/>
    </location>
</feature>
<reference evidence="4" key="1">
    <citation type="journal article" date="2009" name="PLoS Genet.">
        <title>Sequencing, mapping, and analysis of 27,455 maize full-length cDNAs.</title>
        <authorList>
            <person name="Soderlund C."/>
            <person name="Descour A."/>
            <person name="Kudrna D."/>
            <person name="Bomhoff M."/>
            <person name="Boyd L."/>
            <person name="Currie J."/>
            <person name="Angelova A."/>
            <person name="Collura K."/>
            <person name="Wissotski M."/>
            <person name="Ashley E."/>
            <person name="Morrow D."/>
            <person name="Fernandes J."/>
            <person name="Walbot V."/>
            <person name="Yu Y."/>
        </authorList>
    </citation>
    <scope>NUCLEOTIDE SEQUENCE</scope>
    <source>
        <strain evidence="4">B73</strain>
    </source>
</reference>
<feature type="transmembrane region" description="Helical" evidence="2">
    <location>
        <begin position="37"/>
        <end position="56"/>
    </location>
</feature>
<evidence type="ECO:0000313" key="4">
    <source>
        <dbReference type="EMBL" id="ACL52623.1"/>
    </source>
</evidence>
<feature type="transmembrane region" description="Helical" evidence="2">
    <location>
        <begin position="124"/>
        <end position="141"/>
    </location>
</feature>
<dbReference type="PANTHER" id="PTHR31325">
    <property type="entry name" value="OS01G0798800 PROTEIN-RELATED"/>
    <property type="match status" value="1"/>
</dbReference>
<dbReference type="Pfam" id="PF04578">
    <property type="entry name" value="DUF594"/>
    <property type="match status" value="1"/>
</dbReference>
<name>B7ZXH4_MAIZE</name>
<dbReference type="InterPro" id="IPR007658">
    <property type="entry name" value="DUF594"/>
</dbReference>
<dbReference type="InterPro" id="IPR025315">
    <property type="entry name" value="DUF4220"/>
</dbReference>
<dbReference type="AlphaFoldDB" id="B7ZXH4"/>
<keyword evidence="2" id="KW-1133">Transmembrane helix</keyword>
<dbReference type="ExpressionAtlas" id="B7ZXH4">
    <property type="expression patterns" value="baseline and differential"/>
</dbReference>
<proteinExistence type="evidence at transcript level"/>
<evidence type="ECO:0000256" key="2">
    <source>
        <dbReference type="SAM" id="Phobius"/>
    </source>
</evidence>
<feature type="transmembrane region" description="Helical" evidence="2">
    <location>
        <begin position="100"/>
        <end position="118"/>
    </location>
</feature>
<feature type="transmembrane region" description="Helical" evidence="2">
    <location>
        <begin position="6"/>
        <end position="25"/>
    </location>
</feature>
<sequence length="713" mass="78811">MDRSAEVLVLVSFFLQLFLFFTGGLRQRTRNPLLRCSIWVAYAGADLVAIYALGVLSRDANAMENGTASLWAPFLLIHLGGQDTITAFSMEDSSLGKRHVLNLLVQVTLALYAFFFFWKPSSTQVLFPGVLLFAAGIIKYGERTAALMQGDLSSSMVVEELVTSDNSRSEQQQQQKPAPDLANICADALRSAPGIRMLFAGHTTAKVAGDLRSIVDSYPSPSSFDRHTSLFTLMDVELAMVYSDLYTKAAVLRTRAGIVFRCISLACTVAALTLFFFFSSSSSSSYSSSDGAIVITYTLFIGGLAVDVCSLLKVYMASPWAWAWAWLRHPRTRAASRVSRCLLSWWDMTSRPLWSNTMGQYRFVYYDDESRSWSPPPSRLSEVVMCIVGKLVGVGRDKGGSFCLNRLLKTKQVVVDDNVTLCLVKEIDDIATAARQPRDEQKQQQWWCLGQLLLEATQRRQELANDFVRLVSWLHACTETLLCQAADAAAANKEISIATGTAGAAASADVCRKLSRYMMYLVAANPGGAASSLLQEGNPEAEFRRCDGYRSCRTVDEQRDACMRLLCDGGGPAAAEAMSTTLWPCSATWDETLEELKHMWARLLVYAASRSRPEAHAAALARGGELFTFVWLLLSHHGLGASSTAFRVEVDLVKAHRKHVDDDSSKRERRYYVFDNLPVHMQMVNRPQLQSKLASSTPTGSESHYLADSTVDP</sequence>
<feature type="domain" description="DUF4220" evidence="3">
    <location>
        <begin position="39"/>
        <end position="364"/>
    </location>
</feature>
<dbReference type="EMBL" id="BT054016">
    <property type="protein sequence ID" value="ACL52623.1"/>
    <property type="molecule type" value="mRNA"/>
</dbReference>
<evidence type="ECO:0000256" key="1">
    <source>
        <dbReference type="SAM" id="MobiDB-lite"/>
    </source>
</evidence>